<gene>
    <name evidence="3" type="ORF">SMC7_05440</name>
</gene>
<feature type="transmembrane region" description="Helical" evidence="1">
    <location>
        <begin position="200"/>
        <end position="220"/>
    </location>
</feature>
<dbReference type="EMBL" id="QXIS01000032">
    <property type="protein sequence ID" value="RIE05845.1"/>
    <property type="molecule type" value="Genomic_DNA"/>
</dbReference>
<sequence length="268" mass="29866">MYRDNFFRQVRTCMLPHQFCYHVCMRKQTSFIVNRARLWLENPWPFAALVGAALLYIGALASGLAEDVLDNESIVRVDGWLVHWLAAHRTPFGIGFFEAVSFVGNWEVATLVVVAAVIFLWNRRRRAALTLALTCAGSELVVYLGKAGFGRPRPPAIFSVLTELDGSFPSGHANISVALYALGFYLLFRAAHSPRLRGLWLVLAALFPLMIGFSRLYLGVHYLSDVLGGWGVGLWWSILVVGVPDFVRRRSAANTQAADLRSRPNTAK</sequence>
<dbReference type="Proteomes" id="UP000266328">
    <property type="component" value="Unassembled WGS sequence"/>
</dbReference>
<feature type="transmembrane region" description="Helical" evidence="1">
    <location>
        <begin position="128"/>
        <end position="149"/>
    </location>
</feature>
<dbReference type="SUPFAM" id="SSF48317">
    <property type="entry name" value="Acid phosphatase/Vanadium-dependent haloperoxidase"/>
    <property type="match status" value="1"/>
</dbReference>
<keyword evidence="1" id="KW-0472">Membrane</keyword>
<dbReference type="InterPro" id="IPR036938">
    <property type="entry name" value="PAP2/HPO_sf"/>
</dbReference>
<organism evidence="3 4">
    <name type="scientific">Candidatus Cryosericum terrychapinii</name>
    <dbReference type="NCBI Taxonomy" id="2290919"/>
    <lineage>
        <taxon>Bacteria</taxon>
        <taxon>Pseudomonadati</taxon>
        <taxon>Caldisericota/Cryosericota group</taxon>
        <taxon>Candidatus Cryosericota</taxon>
        <taxon>Candidatus Cryosericia</taxon>
        <taxon>Candidatus Cryosericales</taxon>
        <taxon>Candidatus Cryosericaceae</taxon>
        <taxon>Candidatus Cryosericum</taxon>
    </lineage>
</organism>
<feature type="transmembrane region" description="Helical" evidence="1">
    <location>
        <begin position="99"/>
        <end position="121"/>
    </location>
</feature>
<dbReference type="Pfam" id="PF01569">
    <property type="entry name" value="PAP2"/>
    <property type="match status" value="1"/>
</dbReference>
<dbReference type="Gene3D" id="1.20.144.10">
    <property type="entry name" value="Phosphatidic acid phosphatase type 2/haloperoxidase"/>
    <property type="match status" value="1"/>
</dbReference>
<evidence type="ECO:0000313" key="4">
    <source>
        <dbReference type="Proteomes" id="UP000266328"/>
    </source>
</evidence>
<accession>A0A398CTA0</accession>
<feature type="domain" description="Phosphatidic acid phosphatase type 2/haloperoxidase" evidence="2">
    <location>
        <begin position="128"/>
        <end position="241"/>
    </location>
</feature>
<dbReference type="InterPro" id="IPR000326">
    <property type="entry name" value="PAP2/HPO"/>
</dbReference>
<feature type="transmembrane region" description="Helical" evidence="1">
    <location>
        <begin position="226"/>
        <end position="247"/>
    </location>
</feature>
<dbReference type="SMART" id="SM00014">
    <property type="entry name" value="acidPPc"/>
    <property type="match status" value="1"/>
</dbReference>
<keyword evidence="1" id="KW-1133">Transmembrane helix</keyword>
<dbReference type="PANTHER" id="PTHR14969">
    <property type="entry name" value="SPHINGOSINE-1-PHOSPHATE PHOSPHOHYDROLASE"/>
    <property type="match status" value="1"/>
</dbReference>
<keyword evidence="1" id="KW-0812">Transmembrane</keyword>
<evidence type="ECO:0000313" key="3">
    <source>
        <dbReference type="EMBL" id="RIE05845.1"/>
    </source>
</evidence>
<name>A0A398CTA0_9BACT</name>
<reference evidence="3 4" key="1">
    <citation type="submission" date="2018-09" db="EMBL/GenBank/DDBJ databases">
        <title>Discovery and Ecogenomic Context for Candidatus Cryosericales, a Global Caldiserica Order Active in Thawing Permafrost.</title>
        <authorList>
            <person name="Martinez M.A."/>
            <person name="Woodcroft B.J."/>
            <person name="Ignacio Espinoza J.C."/>
            <person name="Zayed A."/>
            <person name="Singleton C.M."/>
            <person name="Boyd J."/>
            <person name="Li Y.-F."/>
            <person name="Purvine S."/>
            <person name="Maughan H."/>
            <person name="Hodgkins S.B."/>
            <person name="Anderson D."/>
            <person name="Sederholm M."/>
            <person name="Temperton B."/>
            <person name="Saleska S.R."/>
            <person name="Tyson G.W."/>
            <person name="Rich V.I."/>
        </authorList>
    </citation>
    <scope>NUCLEOTIDE SEQUENCE [LARGE SCALE GENOMIC DNA]</scope>
    <source>
        <strain evidence="3 4">SMC7</strain>
    </source>
</reference>
<feature type="transmembrane region" description="Helical" evidence="1">
    <location>
        <begin position="44"/>
        <end position="65"/>
    </location>
</feature>
<evidence type="ECO:0000259" key="2">
    <source>
        <dbReference type="SMART" id="SM00014"/>
    </source>
</evidence>
<feature type="transmembrane region" description="Helical" evidence="1">
    <location>
        <begin position="169"/>
        <end position="188"/>
    </location>
</feature>
<dbReference type="AlphaFoldDB" id="A0A398CTA0"/>
<dbReference type="PANTHER" id="PTHR14969:SF13">
    <property type="entry name" value="AT30094P"/>
    <property type="match status" value="1"/>
</dbReference>
<evidence type="ECO:0000256" key="1">
    <source>
        <dbReference type="SAM" id="Phobius"/>
    </source>
</evidence>
<proteinExistence type="predicted"/>
<dbReference type="CDD" id="cd03392">
    <property type="entry name" value="PAP2_like_2"/>
    <property type="match status" value="1"/>
</dbReference>
<comment type="caution">
    <text evidence="3">The sequence shown here is derived from an EMBL/GenBank/DDBJ whole genome shotgun (WGS) entry which is preliminary data.</text>
</comment>
<keyword evidence="4" id="KW-1185">Reference proteome</keyword>
<protein>
    <submittedName>
        <fullName evidence="3">PAP2 family protein</fullName>
    </submittedName>
</protein>